<dbReference type="VEuPathDB" id="FungiDB:ASPCADRAFT_133990"/>
<feature type="transmembrane region" description="Helical" evidence="2">
    <location>
        <begin position="139"/>
        <end position="156"/>
    </location>
</feature>
<evidence type="ECO:0000256" key="2">
    <source>
        <dbReference type="SAM" id="Phobius"/>
    </source>
</evidence>
<keyword evidence="2" id="KW-1133">Transmembrane helix</keyword>
<accession>A0A1R3RBS8</accession>
<dbReference type="InterPro" id="IPR049326">
    <property type="entry name" value="Rhodopsin_dom_fungi"/>
</dbReference>
<dbReference type="PANTHER" id="PTHR39614:SF2">
    <property type="entry name" value="INTEGRAL MEMBRANE PROTEIN"/>
    <property type="match status" value="1"/>
</dbReference>
<dbReference type="OMA" id="GMRIYAT"/>
<gene>
    <name evidence="4" type="ORF">ASPCADRAFT_133990</name>
</gene>
<feature type="transmembrane region" description="Helical" evidence="2">
    <location>
        <begin position="23"/>
        <end position="47"/>
    </location>
</feature>
<feature type="transmembrane region" description="Helical" evidence="2">
    <location>
        <begin position="245"/>
        <end position="266"/>
    </location>
</feature>
<evidence type="ECO:0000313" key="4">
    <source>
        <dbReference type="EMBL" id="OOF91938.1"/>
    </source>
</evidence>
<sequence length="359" mass="39941">MTYTSLPPGVSPPLAEDNENNHAGLVIIFASVCLFLILSSLGMRIYATSKRSVILSDDYLLSVAVGVAVTQTSVVLYQAHLGWGKSHDLLDASRTATMEKTAYASDLLYITILGFSKCCTSVFYEHLSTLTSRWITRGLLGLSIVWTFISILLVAIRCSHHPWEDINHVCGSLLSHWAAIAILDIILEVLLLVYPVKLIYRVRLRRSRKLAVLSILGCRGILIPLAVLHYISVHQQIASDDPTLVGAYATVIEELHLSISILLLTLSSVKLFLATYEDDDGLAYTNDASRGRSQPRSRSRKTLTFSRATTTRPWDNMEEPILYNSDRVIMKAVQIEVTSEVMEMQDRNRYSGIIPEGDA</sequence>
<evidence type="ECO:0000313" key="5">
    <source>
        <dbReference type="Proteomes" id="UP000188318"/>
    </source>
</evidence>
<feature type="transmembrane region" description="Helical" evidence="2">
    <location>
        <begin position="176"/>
        <end position="198"/>
    </location>
</feature>
<reference evidence="5" key="1">
    <citation type="journal article" date="2017" name="Genome Biol.">
        <title>Comparative genomics reveals high biological diversity and specific adaptations in the industrially and medically important fungal genus Aspergillus.</title>
        <authorList>
            <person name="de Vries R.P."/>
            <person name="Riley R."/>
            <person name="Wiebenga A."/>
            <person name="Aguilar-Osorio G."/>
            <person name="Amillis S."/>
            <person name="Uchima C.A."/>
            <person name="Anderluh G."/>
            <person name="Asadollahi M."/>
            <person name="Askin M."/>
            <person name="Barry K."/>
            <person name="Battaglia E."/>
            <person name="Bayram O."/>
            <person name="Benocci T."/>
            <person name="Braus-Stromeyer S.A."/>
            <person name="Caldana C."/>
            <person name="Canovas D."/>
            <person name="Cerqueira G.C."/>
            <person name="Chen F."/>
            <person name="Chen W."/>
            <person name="Choi C."/>
            <person name="Clum A."/>
            <person name="Dos Santos R.A."/>
            <person name="Damasio A.R."/>
            <person name="Diallinas G."/>
            <person name="Emri T."/>
            <person name="Fekete E."/>
            <person name="Flipphi M."/>
            <person name="Freyberg S."/>
            <person name="Gallo A."/>
            <person name="Gournas C."/>
            <person name="Habgood R."/>
            <person name="Hainaut M."/>
            <person name="Harispe M.L."/>
            <person name="Henrissat B."/>
            <person name="Hilden K.S."/>
            <person name="Hope R."/>
            <person name="Hossain A."/>
            <person name="Karabika E."/>
            <person name="Karaffa L."/>
            <person name="Karanyi Z."/>
            <person name="Krasevec N."/>
            <person name="Kuo A."/>
            <person name="Kusch H."/>
            <person name="LaButti K."/>
            <person name="Lagendijk E.L."/>
            <person name="Lapidus A."/>
            <person name="Levasseur A."/>
            <person name="Lindquist E."/>
            <person name="Lipzen A."/>
            <person name="Logrieco A.F."/>
            <person name="MacCabe A."/>
            <person name="Maekelae M.R."/>
            <person name="Malavazi I."/>
            <person name="Melin P."/>
            <person name="Meyer V."/>
            <person name="Mielnichuk N."/>
            <person name="Miskei M."/>
            <person name="Molnar A.P."/>
            <person name="Mule G."/>
            <person name="Ngan C.Y."/>
            <person name="Orejas M."/>
            <person name="Orosz E."/>
            <person name="Ouedraogo J.P."/>
            <person name="Overkamp K.M."/>
            <person name="Park H.-S."/>
            <person name="Perrone G."/>
            <person name="Piumi F."/>
            <person name="Punt P.J."/>
            <person name="Ram A.F."/>
            <person name="Ramon A."/>
            <person name="Rauscher S."/>
            <person name="Record E."/>
            <person name="Riano-Pachon D.M."/>
            <person name="Robert V."/>
            <person name="Roehrig J."/>
            <person name="Ruller R."/>
            <person name="Salamov A."/>
            <person name="Salih N.S."/>
            <person name="Samson R.A."/>
            <person name="Sandor E."/>
            <person name="Sanguinetti M."/>
            <person name="Schuetze T."/>
            <person name="Sepcic K."/>
            <person name="Shelest E."/>
            <person name="Sherlock G."/>
            <person name="Sophianopoulou V."/>
            <person name="Squina F.M."/>
            <person name="Sun H."/>
            <person name="Susca A."/>
            <person name="Todd R.B."/>
            <person name="Tsang A."/>
            <person name="Unkles S.E."/>
            <person name="van de Wiele N."/>
            <person name="van Rossen-Uffink D."/>
            <person name="Oliveira J.V."/>
            <person name="Vesth T.C."/>
            <person name="Visser J."/>
            <person name="Yu J.-H."/>
            <person name="Zhou M."/>
            <person name="Andersen M.R."/>
            <person name="Archer D.B."/>
            <person name="Baker S.E."/>
            <person name="Benoit I."/>
            <person name="Brakhage A.A."/>
            <person name="Braus G.H."/>
            <person name="Fischer R."/>
            <person name="Frisvad J.C."/>
            <person name="Goldman G.H."/>
            <person name="Houbraken J."/>
            <person name="Oakley B."/>
            <person name="Pocsi I."/>
            <person name="Scazzocchio C."/>
            <person name="Seiboth B."/>
            <person name="vanKuyk P.A."/>
            <person name="Wortman J."/>
            <person name="Dyer P.S."/>
            <person name="Grigoriev I.V."/>
        </authorList>
    </citation>
    <scope>NUCLEOTIDE SEQUENCE [LARGE SCALE GENOMIC DNA]</scope>
    <source>
        <strain evidence="5">ITEM 5010</strain>
    </source>
</reference>
<dbReference type="Proteomes" id="UP000188318">
    <property type="component" value="Unassembled WGS sequence"/>
</dbReference>
<feature type="domain" description="Rhodopsin" evidence="3">
    <location>
        <begin position="44"/>
        <end position="269"/>
    </location>
</feature>
<proteinExistence type="predicted"/>
<feature type="region of interest" description="Disordered" evidence="1">
    <location>
        <begin position="284"/>
        <end position="309"/>
    </location>
</feature>
<dbReference type="PANTHER" id="PTHR39614">
    <property type="entry name" value="INTEGRAL MEMBRANE PROTEIN"/>
    <property type="match status" value="1"/>
</dbReference>
<protein>
    <recommendedName>
        <fullName evidence="3">Rhodopsin domain-containing protein</fullName>
    </recommendedName>
</protein>
<feature type="transmembrane region" description="Helical" evidence="2">
    <location>
        <begin position="59"/>
        <end position="79"/>
    </location>
</feature>
<feature type="transmembrane region" description="Helical" evidence="2">
    <location>
        <begin position="107"/>
        <end position="127"/>
    </location>
</feature>
<dbReference type="OrthoDB" id="3918601at2759"/>
<keyword evidence="2" id="KW-0472">Membrane</keyword>
<dbReference type="Pfam" id="PF20684">
    <property type="entry name" value="Fung_rhodopsin"/>
    <property type="match status" value="1"/>
</dbReference>
<keyword evidence="5" id="KW-1185">Reference proteome</keyword>
<dbReference type="AlphaFoldDB" id="A0A1R3RBS8"/>
<evidence type="ECO:0000256" key="1">
    <source>
        <dbReference type="SAM" id="MobiDB-lite"/>
    </source>
</evidence>
<name>A0A1R3RBS8_ASPC5</name>
<dbReference type="EMBL" id="KV907509">
    <property type="protein sequence ID" value="OOF91938.1"/>
    <property type="molecule type" value="Genomic_DNA"/>
</dbReference>
<dbReference type="STRING" id="602072.A0A1R3RBS8"/>
<feature type="transmembrane region" description="Helical" evidence="2">
    <location>
        <begin position="210"/>
        <end position="233"/>
    </location>
</feature>
<evidence type="ECO:0000259" key="3">
    <source>
        <dbReference type="Pfam" id="PF20684"/>
    </source>
</evidence>
<keyword evidence="2" id="KW-0812">Transmembrane</keyword>
<organism evidence="4 5">
    <name type="scientific">Aspergillus carbonarius (strain ITEM 5010)</name>
    <dbReference type="NCBI Taxonomy" id="602072"/>
    <lineage>
        <taxon>Eukaryota</taxon>
        <taxon>Fungi</taxon>
        <taxon>Dikarya</taxon>
        <taxon>Ascomycota</taxon>
        <taxon>Pezizomycotina</taxon>
        <taxon>Eurotiomycetes</taxon>
        <taxon>Eurotiomycetidae</taxon>
        <taxon>Eurotiales</taxon>
        <taxon>Aspergillaceae</taxon>
        <taxon>Aspergillus</taxon>
        <taxon>Aspergillus subgen. Circumdati</taxon>
    </lineage>
</organism>